<keyword evidence="1" id="KW-0175">Coiled coil</keyword>
<proteinExistence type="predicted"/>
<dbReference type="OrthoDB" id="99992at2759"/>
<gene>
    <name evidence="2" type="ORF">PHMEG_00025720</name>
</gene>
<reference evidence="3" key="1">
    <citation type="submission" date="2017-03" db="EMBL/GenBank/DDBJ databases">
        <title>Phytopthora megakarya and P. palmivora, two closely related causual agents of cacao black pod achieved similar genome size and gene model numbers by different mechanisms.</title>
        <authorList>
            <person name="Ali S."/>
            <person name="Shao J."/>
            <person name="Larry D.J."/>
            <person name="Kronmiller B."/>
            <person name="Shen D."/>
            <person name="Strem M.D."/>
            <person name="Melnick R.L."/>
            <person name="Guiltinan M.J."/>
            <person name="Tyler B.M."/>
            <person name="Meinhardt L.W."/>
            <person name="Bailey B.A."/>
        </authorList>
    </citation>
    <scope>NUCLEOTIDE SEQUENCE [LARGE SCALE GENOMIC DNA]</scope>
    <source>
        <strain evidence="3">zdho120</strain>
    </source>
</reference>
<sequence length="173" mass="20343">MKKSVDIRRFMTERGIESSQSVWKAITTRQCKLRLEAEETNASLRRLLQLHKNEVRNMKRMFRRRIDKEHKDLFIVKMRDPVPNQDHTGVFAELLRDIDDLYVSVDVLFQNKAMGTIHCPGQAYQVYPDVTNDIFVEFLEKSILPFSTHQTCQAVWKSLGKQRRPEAHVLSQV</sequence>
<evidence type="ECO:0000313" key="3">
    <source>
        <dbReference type="Proteomes" id="UP000198211"/>
    </source>
</evidence>
<dbReference type="EMBL" id="NBNE01006009">
    <property type="protein sequence ID" value="OWZ02678.1"/>
    <property type="molecule type" value="Genomic_DNA"/>
</dbReference>
<accession>A0A225VCT4</accession>
<organism evidence="2 3">
    <name type="scientific">Phytophthora megakarya</name>
    <dbReference type="NCBI Taxonomy" id="4795"/>
    <lineage>
        <taxon>Eukaryota</taxon>
        <taxon>Sar</taxon>
        <taxon>Stramenopiles</taxon>
        <taxon>Oomycota</taxon>
        <taxon>Peronosporomycetes</taxon>
        <taxon>Peronosporales</taxon>
        <taxon>Peronosporaceae</taxon>
        <taxon>Phytophthora</taxon>
    </lineage>
</organism>
<name>A0A225VCT4_9STRA</name>
<evidence type="ECO:0000313" key="2">
    <source>
        <dbReference type="EMBL" id="OWZ02678.1"/>
    </source>
</evidence>
<comment type="caution">
    <text evidence="2">The sequence shown here is derived from an EMBL/GenBank/DDBJ whole genome shotgun (WGS) entry which is preliminary data.</text>
</comment>
<dbReference type="AlphaFoldDB" id="A0A225VCT4"/>
<protein>
    <submittedName>
        <fullName evidence="2">Uncharacterized protein</fullName>
    </submittedName>
</protein>
<evidence type="ECO:0000256" key="1">
    <source>
        <dbReference type="SAM" id="Coils"/>
    </source>
</evidence>
<keyword evidence="3" id="KW-1185">Reference proteome</keyword>
<feature type="coiled-coil region" evidence="1">
    <location>
        <begin position="34"/>
        <end position="61"/>
    </location>
</feature>
<dbReference type="Proteomes" id="UP000198211">
    <property type="component" value="Unassembled WGS sequence"/>
</dbReference>